<evidence type="ECO:0000313" key="2">
    <source>
        <dbReference type="EMBL" id="MBP1986994.1"/>
    </source>
</evidence>
<evidence type="ECO:0000313" key="3">
    <source>
        <dbReference type="Proteomes" id="UP000823736"/>
    </source>
</evidence>
<feature type="region of interest" description="Disordered" evidence="1">
    <location>
        <begin position="66"/>
        <end position="86"/>
    </location>
</feature>
<sequence>MLKHIYSILSNRLFCDEENCNRLRTVETGIDDKKWYCWKHAVETSKILTLDLVEESPGVIDEVDVDDLLDENPDDEELDEMFEDDS</sequence>
<dbReference type="Proteomes" id="UP000823736">
    <property type="component" value="Unassembled WGS sequence"/>
</dbReference>
<comment type="caution">
    <text evidence="2">The sequence shown here is derived from an EMBL/GenBank/DDBJ whole genome shotgun (WGS) entry which is preliminary data.</text>
</comment>
<proteinExistence type="predicted"/>
<dbReference type="AlphaFoldDB" id="A0A8T4GZM2"/>
<accession>A0A8T4GZM2</accession>
<organism evidence="2 3">
    <name type="scientific">Halolamina salifodinae</name>
    <dbReference type="NCBI Taxonomy" id="1202767"/>
    <lineage>
        <taxon>Archaea</taxon>
        <taxon>Methanobacteriati</taxon>
        <taxon>Methanobacteriota</taxon>
        <taxon>Stenosarchaea group</taxon>
        <taxon>Halobacteria</taxon>
        <taxon>Halobacteriales</taxon>
        <taxon>Haloferacaceae</taxon>
    </lineage>
</organism>
<reference evidence="2" key="1">
    <citation type="submission" date="2021-03" db="EMBL/GenBank/DDBJ databases">
        <title>Genomic Encyclopedia of Type Strains, Phase IV (KMG-IV): sequencing the most valuable type-strain genomes for metagenomic binning, comparative biology and taxonomic classification.</title>
        <authorList>
            <person name="Goeker M."/>
        </authorList>
    </citation>
    <scope>NUCLEOTIDE SEQUENCE</scope>
    <source>
        <strain evidence="2">DSM 26232</strain>
    </source>
</reference>
<protein>
    <submittedName>
        <fullName evidence="2">Uncharacterized protein</fullName>
    </submittedName>
</protein>
<dbReference type="RefSeq" id="WP_209491284.1">
    <property type="nucleotide sequence ID" value="NZ_JAGGLC010000003.1"/>
</dbReference>
<gene>
    <name evidence="2" type="ORF">J2753_001492</name>
</gene>
<name>A0A8T4GZM2_9EURY</name>
<keyword evidence="3" id="KW-1185">Reference proteome</keyword>
<evidence type="ECO:0000256" key="1">
    <source>
        <dbReference type="SAM" id="MobiDB-lite"/>
    </source>
</evidence>
<dbReference type="EMBL" id="JAGGLC010000003">
    <property type="protein sequence ID" value="MBP1986994.1"/>
    <property type="molecule type" value="Genomic_DNA"/>
</dbReference>